<dbReference type="InterPro" id="IPR003890">
    <property type="entry name" value="MIF4G-like_typ-3"/>
</dbReference>
<dbReference type="EMBL" id="QKYT01000130">
    <property type="protein sequence ID" value="RIA92314.1"/>
    <property type="molecule type" value="Genomic_DNA"/>
</dbReference>
<evidence type="ECO:0000256" key="6">
    <source>
        <dbReference type="ARBA" id="ARBA00022884"/>
    </source>
</evidence>
<dbReference type="SUPFAM" id="SSF48371">
    <property type="entry name" value="ARM repeat"/>
    <property type="match status" value="1"/>
</dbReference>
<evidence type="ECO:0000256" key="8">
    <source>
        <dbReference type="SAM" id="MobiDB-lite"/>
    </source>
</evidence>
<dbReference type="STRING" id="658196.A0A397TBN2"/>
<reference evidence="10 11" key="1">
    <citation type="submission" date="2018-06" db="EMBL/GenBank/DDBJ databases">
        <title>Comparative genomics reveals the genomic features of Rhizophagus irregularis, R. cerebriforme, R. diaphanum and Gigaspora rosea, and their symbiotic lifestyle signature.</title>
        <authorList>
            <person name="Morin E."/>
            <person name="San Clemente H."/>
            <person name="Chen E.C.H."/>
            <person name="De La Providencia I."/>
            <person name="Hainaut M."/>
            <person name="Kuo A."/>
            <person name="Kohler A."/>
            <person name="Murat C."/>
            <person name="Tang N."/>
            <person name="Roy S."/>
            <person name="Loubradou J."/>
            <person name="Henrissat B."/>
            <person name="Grigoriev I.V."/>
            <person name="Corradi N."/>
            <person name="Roux C."/>
            <person name="Martin F.M."/>
        </authorList>
    </citation>
    <scope>NUCLEOTIDE SEQUENCE [LARGE SCALE GENOMIC DNA]</scope>
    <source>
        <strain evidence="10 11">DAOM 227022</strain>
    </source>
</reference>
<evidence type="ECO:0000256" key="5">
    <source>
        <dbReference type="ARBA" id="ARBA00022553"/>
    </source>
</evidence>
<dbReference type="PANTHER" id="PTHR23253">
    <property type="entry name" value="EUKARYOTIC TRANSLATION INITIATION FACTOR 4 GAMMA"/>
    <property type="match status" value="1"/>
</dbReference>
<dbReference type="SMART" id="SM00543">
    <property type="entry name" value="MIF4G"/>
    <property type="match status" value="1"/>
</dbReference>
<dbReference type="Gene3D" id="1.25.40.180">
    <property type="match status" value="1"/>
</dbReference>
<dbReference type="Proteomes" id="UP000265703">
    <property type="component" value="Unassembled WGS sequence"/>
</dbReference>
<dbReference type="GO" id="GO:0003729">
    <property type="term" value="F:mRNA binding"/>
    <property type="evidence" value="ECO:0007669"/>
    <property type="project" value="TreeGrafter"/>
</dbReference>
<evidence type="ECO:0000256" key="7">
    <source>
        <dbReference type="ARBA" id="ARBA00022917"/>
    </source>
</evidence>
<feature type="compositionally biased region" description="Basic and acidic residues" evidence="8">
    <location>
        <begin position="542"/>
        <end position="559"/>
    </location>
</feature>
<dbReference type="Pfam" id="PF12152">
    <property type="entry name" value="eIF_4G1"/>
    <property type="match status" value="1"/>
</dbReference>
<evidence type="ECO:0000256" key="3">
    <source>
        <dbReference type="ARBA" id="ARBA00022490"/>
    </source>
</evidence>
<dbReference type="InterPro" id="IPR022745">
    <property type="entry name" value="eIF4G1_eIF4E-bd"/>
</dbReference>
<keyword evidence="6" id="KW-0694">RNA-binding</keyword>
<feature type="compositionally biased region" description="Basic and acidic residues" evidence="8">
    <location>
        <begin position="525"/>
        <end position="535"/>
    </location>
</feature>
<dbReference type="Pfam" id="PF02854">
    <property type="entry name" value="MIF4G"/>
    <property type="match status" value="1"/>
</dbReference>
<dbReference type="InterPro" id="IPR036211">
    <property type="entry name" value="eIF4G_eIF4E-bd_sf"/>
</dbReference>
<protein>
    <submittedName>
        <fullName evidence="10">Armadillo-type protein</fullName>
    </submittedName>
</protein>
<gene>
    <name evidence="10" type="ORF">C1645_820914</name>
</gene>
<accession>A0A397TBN2</accession>
<dbReference type="OrthoDB" id="514777at2759"/>
<evidence type="ECO:0000313" key="10">
    <source>
        <dbReference type="EMBL" id="RIA92314.1"/>
    </source>
</evidence>
<feature type="domain" description="MIF4G" evidence="9">
    <location>
        <begin position="286"/>
        <end position="514"/>
    </location>
</feature>
<dbReference type="GO" id="GO:0003743">
    <property type="term" value="F:translation initiation factor activity"/>
    <property type="evidence" value="ECO:0007669"/>
    <property type="project" value="UniProtKB-KW"/>
</dbReference>
<dbReference type="FunFam" id="1.25.40.180:FF:000020">
    <property type="entry name" value="Eukaryotic translation initiation factor subunit"/>
    <property type="match status" value="1"/>
</dbReference>
<feature type="region of interest" description="Disordered" evidence="8">
    <location>
        <begin position="222"/>
        <end position="264"/>
    </location>
</feature>
<keyword evidence="11" id="KW-1185">Reference proteome</keyword>
<dbReference type="Gene3D" id="1.20.970.30">
    <property type="entry name" value="eIF4G, eIF4E-binding domain"/>
    <property type="match status" value="1"/>
</dbReference>
<keyword evidence="3" id="KW-0963">Cytoplasm</keyword>
<comment type="similarity">
    <text evidence="2">Belongs to the eukaryotic initiation factor 4G family.</text>
</comment>
<evidence type="ECO:0000256" key="1">
    <source>
        <dbReference type="ARBA" id="ARBA00004496"/>
    </source>
</evidence>
<proteinExistence type="inferred from homology"/>
<dbReference type="GO" id="GO:0016281">
    <property type="term" value="C:eukaryotic translation initiation factor 4F complex"/>
    <property type="evidence" value="ECO:0007669"/>
    <property type="project" value="TreeGrafter"/>
</dbReference>
<comment type="subcellular location">
    <subcellularLocation>
        <location evidence="1">Cytoplasm</location>
    </subcellularLocation>
</comment>
<evidence type="ECO:0000256" key="4">
    <source>
        <dbReference type="ARBA" id="ARBA00022540"/>
    </source>
</evidence>
<feature type="region of interest" description="Disordered" evidence="8">
    <location>
        <begin position="518"/>
        <end position="598"/>
    </location>
</feature>
<keyword evidence="4" id="KW-0396">Initiation factor</keyword>
<sequence>MNKNKNSLQNLKNSYKEDELYDNKEVNVDKEFNEKNCCGCEEIINSHLKLINSLTVRVELLETEHVVKDQDIEKIKQKLKSFGVNGNNSFGSYSFGGYTLSSPFTAKRKDQAIKNGLKIKVEGHKDEECSISVLYNVRMIDDLTTVQYPPHIKMPDPRLNCNAEPGKFKYDIEFMLQFMDFCKKRPKNLQPVNYRENTRKRKPQIRDEMTSPTDIIGEIELDRTPRRRDRRDRRDSLKGVHQVQEPNIGREQVVPPERSEERLVPASVSGTLPKVTENIVPIEVVQHEVRELLKNLTLESFDSISDQIIKYANKSRDERDGHILREIINLIIERLKPKNVCAIYARLCHKMIRRLDPGIMNVDVKNTEGKVIKGGTLFRNYLLNRCQEDFEKGWKIPSNEKGELNLAADAAKSRKQIKRRGLGLICFIGELFKLNMVTERIIHRCIEKLLKFQDLPEEEEMESLCELMNTVGKQLDQVKMESYFIFMEKITKLPDLSTRIKSMIMGIIDLRNNAWKPLNSPKTENVAKQKEETESPRTANSSDRERAQNDLGRPDHQSDKVTTSQESSASSSGNDGWSTVVSRSSSQKNKEKVGDLTKFGSVNRSKISGKINLVPGGRFGVLSSGGAKGWI</sequence>
<evidence type="ECO:0000259" key="9">
    <source>
        <dbReference type="SMART" id="SM00543"/>
    </source>
</evidence>
<evidence type="ECO:0000313" key="11">
    <source>
        <dbReference type="Proteomes" id="UP000265703"/>
    </source>
</evidence>
<evidence type="ECO:0000256" key="2">
    <source>
        <dbReference type="ARBA" id="ARBA00005775"/>
    </source>
</evidence>
<comment type="caution">
    <text evidence="10">The sequence shown here is derived from an EMBL/GenBank/DDBJ whole genome shotgun (WGS) entry which is preliminary data.</text>
</comment>
<organism evidence="10 11">
    <name type="scientific">Glomus cerebriforme</name>
    <dbReference type="NCBI Taxonomy" id="658196"/>
    <lineage>
        <taxon>Eukaryota</taxon>
        <taxon>Fungi</taxon>
        <taxon>Fungi incertae sedis</taxon>
        <taxon>Mucoromycota</taxon>
        <taxon>Glomeromycotina</taxon>
        <taxon>Glomeromycetes</taxon>
        <taxon>Glomerales</taxon>
        <taxon>Glomeraceae</taxon>
        <taxon>Glomus</taxon>
    </lineage>
</organism>
<feature type="compositionally biased region" description="Polar residues" evidence="8">
    <location>
        <begin position="573"/>
        <end position="587"/>
    </location>
</feature>
<keyword evidence="7" id="KW-0648">Protein biosynthesis</keyword>
<dbReference type="SUPFAM" id="SSF101489">
    <property type="entry name" value="Eukaryotic initiation factor 4f subunit eIF4g, eIF4e-binding domain"/>
    <property type="match status" value="1"/>
</dbReference>
<dbReference type="AlphaFoldDB" id="A0A397TBN2"/>
<name>A0A397TBN2_9GLOM</name>
<keyword evidence="5" id="KW-0597">Phosphoprotein</keyword>
<dbReference type="PANTHER" id="PTHR23253:SF9">
    <property type="entry name" value="EUKARYOTIC TRANSLATION INITIATION FACTOR 4 GAMMA 2"/>
    <property type="match status" value="1"/>
</dbReference>
<dbReference type="GO" id="GO:0010494">
    <property type="term" value="C:cytoplasmic stress granule"/>
    <property type="evidence" value="ECO:0007669"/>
    <property type="project" value="UniProtKB-ARBA"/>
</dbReference>
<dbReference type="InterPro" id="IPR016024">
    <property type="entry name" value="ARM-type_fold"/>
</dbReference>